<reference evidence="2 3" key="1">
    <citation type="submission" date="2024-11" db="EMBL/GenBank/DDBJ databases">
        <title>Chromosome-level genome assembly of the freshwater bivalve Anodonta woodiana.</title>
        <authorList>
            <person name="Chen X."/>
        </authorList>
    </citation>
    <scope>NUCLEOTIDE SEQUENCE [LARGE SCALE GENOMIC DNA]</scope>
    <source>
        <strain evidence="2">MN2024</strain>
        <tissue evidence="2">Gills</tissue>
    </source>
</reference>
<sequence length="245" mass="27876">MALYNSDRNESWGGGRRTICMTEMRPSQLRFTHDSISCRFKDGGTMEEMFRQLLNGEISLKKIRSLVAMEFQGYWFVVRGNRRLYVMKKLEEIGKISTVSVLKQTFDQQVFNKQFSTRNMGLSLKVRGDPYMEQKLNRLVSEWRTNRRSDSFAEWFNENGAGSRSDSFAELFNYSGAGNIRRESGLSNSGSNYTDIGRQSNIANEQVRSTASNPSWTASHSRYSTPKPAADTSSSKGDGSWCVIL</sequence>
<evidence type="ECO:0008006" key="4">
    <source>
        <dbReference type="Google" id="ProtNLM"/>
    </source>
</evidence>
<name>A0ABD3UFY8_SINWO</name>
<accession>A0ABD3UFY8</accession>
<protein>
    <recommendedName>
        <fullName evidence="4">ParB/Sulfiredoxin domain-containing protein</fullName>
    </recommendedName>
</protein>
<evidence type="ECO:0000256" key="1">
    <source>
        <dbReference type="SAM" id="MobiDB-lite"/>
    </source>
</evidence>
<dbReference type="EMBL" id="JBJQND010000016">
    <property type="protein sequence ID" value="KAL3848439.1"/>
    <property type="molecule type" value="Genomic_DNA"/>
</dbReference>
<evidence type="ECO:0000313" key="3">
    <source>
        <dbReference type="Proteomes" id="UP001634394"/>
    </source>
</evidence>
<organism evidence="2 3">
    <name type="scientific">Sinanodonta woodiana</name>
    <name type="common">Chinese pond mussel</name>
    <name type="synonym">Anodonta woodiana</name>
    <dbReference type="NCBI Taxonomy" id="1069815"/>
    <lineage>
        <taxon>Eukaryota</taxon>
        <taxon>Metazoa</taxon>
        <taxon>Spiralia</taxon>
        <taxon>Lophotrochozoa</taxon>
        <taxon>Mollusca</taxon>
        <taxon>Bivalvia</taxon>
        <taxon>Autobranchia</taxon>
        <taxon>Heteroconchia</taxon>
        <taxon>Palaeoheterodonta</taxon>
        <taxon>Unionida</taxon>
        <taxon>Unionoidea</taxon>
        <taxon>Unionidae</taxon>
        <taxon>Unioninae</taxon>
        <taxon>Sinanodonta</taxon>
    </lineage>
</organism>
<keyword evidence="3" id="KW-1185">Reference proteome</keyword>
<dbReference type="AlphaFoldDB" id="A0ABD3UFY8"/>
<feature type="compositionally biased region" description="Polar residues" evidence="1">
    <location>
        <begin position="199"/>
        <end position="224"/>
    </location>
</feature>
<gene>
    <name evidence="2" type="ORF">ACJMK2_019296</name>
</gene>
<dbReference type="Proteomes" id="UP001634394">
    <property type="component" value="Unassembled WGS sequence"/>
</dbReference>
<evidence type="ECO:0000313" key="2">
    <source>
        <dbReference type="EMBL" id="KAL3848439.1"/>
    </source>
</evidence>
<proteinExistence type="predicted"/>
<feature type="region of interest" description="Disordered" evidence="1">
    <location>
        <begin position="199"/>
        <end position="245"/>
    </location>
</feature>
<comment type="caution">
    <text evidence="2">The sequence shown here is derived from an EMBL/GenBank/DDBJ whole genome shotgun (WGS) entry which is preliminary data.</text>
</comment>